<feature type="binding site" evidence="9">
    <location>
        <position position="122"/>
    </location>
    <ligand>
        <name>Zn(2+)</name>
        <dbReference type="ChEBI" id="CHEBI:29105"/>
    </ligand>
</feature>
<evidence type="ECO:0000256" key="6">
    <source>
        <dbReference type="ARBA" id="ARBA00023027"/>
    </source>
</evidence>
<dbReference type="GO" id="GO:0019677">
    <property type="term" value="P:NAD+ catabolic process"/>
    <property type="evidence" value="ECO:0007669"/>
    <property type="project" value="TreeGrafter"/>
</dbReference>
<keyword evidence="3 9" id="KW-0378">Hydrolase</keyword>
<dbReference type="InterPro" id="IPR050241">
    <property type="entry name" value="NAD-cap_RNA_hydrolase_NudC"/>
</dbReference>
<dbReference type="EMBL" id="SLXI01000006">
    <property type="protein sequence ID" value="TCP11699.1"/>
    <property type="molecule type" value="Genomic_DNA"/>
</dbReference>
<dbReference type="InterPro" id="IPR049734">
    <property type="entry name" value="NudC-like_C"/>
</dbReference>
<feature type="binding site" evidence="9">
    <location>
        <position position="222"/>
    </location>
    <ligand>
        <name>a divalent metal cation</name>
        <dbReference type="ChEBI" id="CHEBI:60240"/>
        <label>1</label>
    </ligand>
</feature>
<protein>
    <recommendedName>
        <fullName evidence="9">NAD-capped RNA hydrolase NudC</fullName>
        <shortName evidence="9">DeNADding enzyme NudC</shortName>
        <ecNumber evidence="9">3.6.1.-</ecNumber>
    </recommendedName>
    <alternativeName>
        <fullName evidence="9">NADH pyrophosphatase</fullName>
        <ecNumber evidence="9">3.6.1.22</ecNumber>
    </alternativeName>
</protein>
<reference evidence="11 12" key="1">
    <citation type="submission" date="2019-03" db="EMBL/GenBank/DDBJ databases">
        <title>Genomic Encyclopedia of Type Strains, Phase IV (KMG-IV): sequencing the most valuable type-strain genomes for metagenomic binning, comparative biology and taxonomic classification.</title>
        <authorList>
            <person name="Goeker M."/>
        </authorList>
    </citation>
    <scope>NUCLEOTIDE SEQUENCE [LARGE SCALE GENOMIC DNA]</scope>
    <source>
        <strain evidence="11 12">DSM 28231</strain>
    </source>
</reference>
<evidence type="ECO:0000259" key="10">
    <source>
        <dbReference type="PROSITE" id="PS51462"/>
    </source>
</evidence>
<dbReference type="GO" id="GO:0000287">
    <property type="term" value="F:magnesium ion binding"/>
    <property type="evidence" value="ECO:0007669"/>
    <property type="project" value="UniProtKB-UniRule"/>
</dbReference>
<dbReference type="FunFam" id="3.90.79.10:FF:000004">
    <property type="entry name" value="NADH pyrophosphatase"/>
    <property type="match status" value="1"/>
</dbReference>
<dbReference type="EC" id="3.6.1.-" evidence="9"/>
<dbReference type="InterPro" id="IPR015376">
    <property type="entry name" value="Znr_NADH_PPase"/>
</dbReference>
<dbReference type="GO" id="GO:0030145">
    <property type="term" value="F:manganese ion binding"/>
    <property type="evidence" value="ECO:0007669"/>
    <property type="project" value="UniProtKB-UniRule"/>
</dbReference>
<evidence type="ECO:0000313" key="11">
    <source>
        <dbReference type="EMBL" id="TCP11699.1"/>
    </source>
</evidence>
<dbReference type="AlphaFoldDB" id="A0A4R2MWT5"/>
<comment type="catalytic activity">
    <reaction evidence="9">
        <text>NAD(+) + H2O = beta-nicotinamide D-ribonucleotide + AMP + 2 H(+)</text>
        <dbReference type="Rhea" id="RHEA:11800"/>
        <dbReference type="ChEBI" id="CHEBI:14649"/>
        <dbReference type="ChEBI" id="CHEBI:15377"/>
        <dbReference type="ChEBI" id="CHEBI:15378"/>
        <dbReference type="ChEBI" id="CHEBI:57540"/>
        <dbReference type="ChEBI" id="CHEBI:456215"/>
        <dbReference type="EC" id="3.6.1.22"/>
    </reaction>
</comment>
<dbReference type="PROSITE" id="PS00893">
    <property type="entry name" value="NUDIX_BOX"/>
    <property type="match status" value="1"/>
</dbReference>
<organism evidence="11 12">
    <name type="scientific">Bisgaardia hudsonensis</name>
    <dbReference type="NCBI Taxonomy" id="109472"/>
    <lineage>
        <taxon>Bacteria</taxon>
        <taxon>Pseudomonadati</taxon>
        <taxon>Pseudomonadota</taxon>
        <taxon>Gammaproteobacteria</taxon>
        <taxon>Pasteurellales</taxon>
        <taxon>Pasteurellaceae</taxon>
        <taxon>Bisgaardia</taxon>
    </lineage>
</organism>
<feature type="binding site" evidence="9">
    <location>
        <position position="99"/>
    </location>
    <ligand>
        <name>Zn(2+)</name>
        <dbReference type="ChEBI" id="CHEBI:29105"/>
    </ligand>
</feature>
<evidence type="ECO:0000313" key="12">
    <source>
        <dbReference type="Proteomes" id="UP000294841"/>
    </source>
</evidence>
<dbReference type="HAMAP" id="MF_00297">
    <property type="entry name" value="Nudix_NudC"/>
    <property type="match status" value="1"/>
</dbReference>
<feature type="binding site" evidence="9">
    <location>
        <position position="222"/>
    </location>
    <ligand>
        <name>a divalent metal cation</name>
        <dbReference type="ChEBI" id="CHEBI:60240"/>
        <label>3</label>
    </ligand>
</feature>
<dbReference type="GO" id="GO:0005829">
    <property type="term" value="C:cytosol"/>
    <property type="evidence" value="ECO:0007669"/>
    <property type="project" value="TreeGrafter"/>
</dbReference>
<dbReference type="Pfam" id="PF00293">
    <property type="entry name" value="NUDIX"/>
    <property type="match status" value="1"/>
</dbReference>
<keyword evidence="12" id="KW-1185">Reference proteome</keyword>
<dbReference type="PROSITE" id="PS51462">
    <property type="entry name" value="NUDIX"/>
    <property type="match status" value="1"/>
</dbReference>
<keyword evidence="5 9" id="KW-0460">Magnesium</keyword>
<dbReference type="GO" id="GO:0000210">
    <property type="term" value="F:NAD+ diphosphatase activity"/>
    <property type="evidence" value="ECO:0007669"/>
    <property type="project" value="UniProtKB-UniRule"/>
</dbReference>
<comment type="cofactor">
    <cofactor evidence="9">
        <name>Mg(2+)</name>
        <dbReference type="ChEBI" id="CHEBI:18420"/>
    </cofactor>
    <cofactor evidence="9">
        <name>Mn(2+)</name>
        <dbReference type="ChEBI" id="CHEBI:29035"/>
    </cofactor>
    <text evidence="9">Divalent metal cations. Mg(2+) or Mn(2+).</text>
</comment>
<evidence type="ECO:0000256" key="4">
    <source>
        <dbReference type="ARBA" id="ARBA00022833"/>
    </source>
</evidence>
<comment type="caution">
    <text evidence="9">Lacks conserved residue(s) required for the propagation of feature annotation.</text>
</comment>
<dbReference type="PANTHER" id="PTHR42904">
    <property type="entry name" value="NUDIX HYDROLASE, NUDC SUBFAMILY"/>
    <property type="match status" value="1"/>
</dbReference>
<dbReference type="Gene3D" id="3.90.79.20">
    <property type="match status" value="1"/>
</dbReference>
<comment type="catalytic activity">
    <reaction evidence="8">
        <text>a 5'-end NAD(+)-phospho-ribonucleoside in mRNA + H2O = a 5'-end phospho-adenosine-phospho-ribonucleoside in mRNA + beta-nicotinamide D-ribonucleotide + 2 H(+)</text>
        <dbReference type="Rhea" id="RHEA:60876"/>
        <dbReference type="Rhea" id="RHEA-COMP:15698"/>
        <dbReference type="Rhea" id="RHEA-COMP:15719"/>
        <dbReference type="ChEBI" id="CHEBI:14649"/>
        <dbReference type="ChEBI" id="CHEBI:15377"/>
        <dbReference type="ChEBI" id="CHEBI:15378"/>
        <dbReference type="ChEBI" id="CHEBI:144029"/>
        <dbReference type="ChEBI" id="CHEBI:144051"/>
    </reaction>
    <physiologicalReaction direction="left-to-right" evidence="8">
        <dbReference type="Rhea" id="RHEA:60877"/>
    </physiologicalReaction>
</comment>
<dbReference type="InterPro" id="IPR015797">
    <property type="entry name" value="NUDIX_hydrolase-like_dom_sf"/>
</dbReference>
<name>A0A4R2MWT5_9PAST</name>
<dbReference type="InterPro" id="IPR022925">
    <property type="entry name" value="RNA_Hydrolase_NudC"/>
</dbReference>
<feature type="binding site" evidence="9">
    <location>
        <position position="117"/>
    </location>
    <ligand>
        <name>Zn(2+)</name>
        <dbReference type="ChEBI" id="CHEBI:29105"/>
    </ligand>
</feature>
<dbReference type="NCBIfam" id="NF001299">
    <property type="entry name" value="PRK00241.1"/>
    <property type="match status" value="1"/>
</dbReference>
<dbReference type="OrthoDB" id="9791656at2"/>
<accession>A0A4R2MWT5</accession>
<feature type="binding site" evidence="9">
    <location>
        <position position="127"/>
    </location>
    <ligand>
        <name>substrate</name>
    </ligand>
</feature>
<dbReference type="GO" id="GO:0006742">
    <property type="term" value="P:NADP+ catabolic process"/>
    <property type="evidence" value="ECO:0007669"/>
    <property type="project" value="TreeGrafter"/>
</dbReference>
<feature type="binding site" evidence="9">
    <location>
        <position position="177"/>
    </location>
    <ligand>
        <name>a divalent metal cation</name>
        <dbReference type="ChEBI" id="CHEBI:60240"/>
        <label>3</label>
    </ligand>
</feature>
<comment type="function">
    <text evidence="9">mRNA decapping enzyme that specifically removes the nicotinamide adenine dinucleotide (NAD) cap from a subset of mRNAs by hydrolyzing the diphosphate linkage to produce nicotinamide mononucleotide (NMN) and 5' monophosphate mRNA. The NAD-cap is present at the 5'-end of some mRNAs and stabilizes RNA against 5'-processing. Has preference for mRNAs with a 5'-end purine. Catalyzes the hydrolysis of a broad range of dinucleotide pyrophosphates.</text>
</comment>
<feature type="binding site" evidence="9">
    <location>
        <position position="112"/>
    </location>
    <ligand>
        <name>substrate</name>
    </ligand>
</feature>
<feature type="domain" description="Nudix hydrolase" evidence="10">
    <location>
        <begin position="128"/>
        <end position="252"/>
    </location>
</feature>
<dbReference type="EC" id="3.6.1.22" evidence="9"/>
<comment type="caution">
    <text evidence="11">The sequence shown here is derived from an EMBL/GenBank/DDBJ whole genome shotgun (WGS) entry which is preliminary data.</text>
</comment>
<dbReference type="GO" id="GO:0035529">
    <property type="term" value="F:NADH pyrophosphatase activity"/>
    <property type="evidence" value="ECO:0007669"/>
    <property type="project" value="TreeGrafter"/>
</dbReference>
<keyword evidence="2 9" id="KW-0479">Metal-binding</keyword>
<dbReference type="InterPro" id="IPR000086">
    <property type="entry name" value="NUDIX_hydrolase_dom"/>
</dbReference>
<dbReference type="PANTHER" id="PTHR42904:SF6">
    <property type="entry name" value="NAD-CAPPED RNA HYDROLASE NUDT12"/>
    <property type="match status" value="1"/>
</dbReference>
<feature type="binding site" evidence="9">
    <location>
        <begin position="195"/>
        <end position="202"/>
    </location>
    <ligand>
        <name>substrate</name>
    </ligand>
</feature>
<evidence type="ECO:0000256" key="7">
    <source>
        <dbReference type="ARBA" id="ARBA00023211"/>
    </source>
</evidence>
<proteinExistence type="inferred from homology"/>
<dbReference type="Pfam" id="PF09297">
    <property type="entry name" value="Zn_ribbon_NUD"/>
    <property type="match status" value="1"/>
</dbReference>
<comment type="cofactor">
    <cofactor evidence="9">
        <name>Zn(2+)</name>
        <dbReference type="ChEBI" id="CHEBI:29105"/>
    </cofactor>
    <text evidence="9">Binds 1 zinc ion per subunit.</text>
</comment>
<dbReference type="CDD" id="cd03429">
    <property type="entry name" value="NUDIX_NADH_pyrophosphatase_Nudt13"/>
    <property type="match status" value="1"/>
</dbReference>
<keyword evidence="4 9" id="KW-0862">Zinc</keyword>
<sequence>MEIIKQDDIGFWLFTRDFHIYLVNGNLPQGRADDFELVNRKAMCIGKWQGLPLMLVEEIENDNREYVSLRDLLYLPEKQFNLLNRGIELNYFLKSHQYCGKCGSKNNLTQDEWAVQCSNVSCNYRCYPVICPSIIVAIRRNQEILLANHVRHIDGMYTTLAGFVEVGERFEDTVEREIFEETGLKVKNIRYFGSQPWAFPNSEMVGFLADYDSGEICLQKEELRDARWFRYDEELPILPPEGTIALKLIQATLEICKKEDKLS</sequence>
<feature type="binding site" evidence="9">
    <location>
        <position position="245"/>
    </location>
    <ligand>
        <name>substrate</name>
    </ligand>
</feature>
<feature type="binding site" evidence="9">
    <location>
        <position position="102"/>
    </location>
    <ligand>
        <name>Zn(2+)</name>
        <dbReference type="ChEBI" id="CHEBI:29105"/>
    </ligand>
</feature>
<evidence type="ECO:0000256" key="5">
    <source>
        <dbReference type="ARBA" id="ARBA00022842"/>
    </source>
</evidence>
<evidence type="ECO:0000256" key="8">
    <source>
        <dbReference type="ARBA" id="ARBA00023679"/>
    </source>
</evidence>
<dbReference type="GO" id="GO:0110153">
    <property type="term" value="F:RNA NAD-cap (NMN-forming) hydrolase activity"/>
    <property type="evidence" value="ECO:0007669"/>
    <property type="project" value="RHEA"/>
</dbReference>
<comment type="subunit">
    <text evidence="9">Homodimer.</text>
</comment>
<dbReference type="Proteomes" id="UP000294841">
    <property type="component" value="Unassembled WGS sequence"/>
</dbReference>
<dbReference type="Gene3D" id="3.90.79.10">
    <property type="entry name" value="Nucleoside Triphosphate Pyrophosphohydrolase"/>
    <property type="match status" value="1"/>
</dbReference>
<feature type="binding site" evidence="9">
    <location>
        <position position="177"/>
    </location>
    <ligand>
        <name>a divalent metal cation</name>
        <dbReference type="ChEBI" id="CHEBI:60240"/>
        <label>2</label>
    </ligand>
</feature>
<evidence type="ECO:0000256" key="2">
    <source>
        <dbReference type="ARBA" id="ARBA00022723"/>
    </source>
</evidence>
<keyword evidence="6 9" id="KW-0520">NAD</keyword>
<comment type="similarity">
    <text evidence="1 9">Belongs to the Nudix hydrolase family. NudC subfamily.</text>
</comment>
<dbReference type="GO" id="GO:0008270">
    <property type="term" value="F:zinc ion binding"/>
    <property type="evidence" value="ECO:0007669"/>
    <property type="project" value="UniProtKB-UniRule"/>
</dbReference>
<comment type="catalytic activity">
    <reaction evidence="9">
        <text>NADH + H2O = reduced beta-nicotinamide D-ribonucleotide + AMP + 2 H(+)</text>
        <dbReference type="Rhea" id="RHEA:48868"/>
        <dbReference type="ChEBI" id="CHEBI:15377"/>
        <dbReference type="ChEBI" id="CHEBI:15378"/>
        <dbReference type="ChEBI" id="CHEBI:57945"/>
        <dbReference type="ChEBI" id="CHEBI:90832"/>
        <dbReference type="ChEBI" id="CHEBI:456215"/>
        <dbReference type="EC" id="3.6.1.22"/>
    </reaction>
</comment>
<feature type="binding site" evidence="9">
    <location>
        <position position="161"/>
    </location>
    <ligand>
        <name>a divalent metal cation</name>
        <dbReference type="ChEBI" id="CHEBI:60240"/>
        <label>1</label>
    </ligand>
</feature>
<dbReference type="SUPFAM" id="SSF55811">
    <property type="entry name" value="Nudix"/>
    <property type="match status" value="2"/>
</dbReference>
<evidence type="ECO:0000256" key="1">
    <source>
        <dbReference type="ARBA" id="ARBA00009595"/>
    </source>
</evidence>
<gene>
    <name evidence="9" type="primary">nudC</name>
    <name evidence="11" type="ORF">EV697_10653</name>
</gene>
<evidence type="ECO:0000256" key="9">
    <source>
        <dbReference type="HAMAP-Rule" id="MF_00297"/>
    </source>
</evidence>
<keyword evidence="7 9" id="KW-0464">Manganese</keyword>
<dbReference type="InterPro" id="IPR020084">
    <property type="entry name" value="NUDIX_hydrolase_CS"/>
</dbReference>
<feature type="binding site" evidence="9">
    <location>
        <position position="181"/>
    </location>
    <ligand>
        <name>a divalent metal cation</name>
        <dbReference type="ChEBI" id="CHEBI:60240"/>
        <label>3</label>
    </ligand>
</feature>
<evidence type="ECO:0000256" key="3">
    <source>
        <dbReference type="ARBA" id="ARBA00022801"/>
    </source>
</evidence>
<dbReference type="RefSeq" id="WP_132024587.1">
    <property type="nucleotide sequence ID" value="NZ_CP016605.1"/>
</dbReference>
<feature type="short sequence motif" description="Nudix box" evidence="9">
    <location>
        <begin position="162"/>
        <end position="183"/>
    </location>
</feature>
<feature type="binding site" evidence="9">
    <location>
        <position position="181"/>
    </location>
    <ligand>
        <name>a divalent metal cation</name>
        <dbReference type="ChEBI" id="CHEBI:60240"/>
        <label>1</label>
    </ligand>
</feature>
<feature type="binding site" evidence="9">
    <location>
        <position position="70"/>
    </location>
    <ligand>
        <name>substrate</name>
    </ligand>
</feature>